<reference evidence="2" key="4">
    <citation type="submission" date="2025-08" db="UniProtKB">
        <authorList>
            <consortium name="Ensembl"/>
        </authorList>
    </citation>
    <scope>IDENTIFICATION</scope>
</reference>
<dbReference type="SUPFAM" id="SSF53098">
    <property type="entry name" value="Ribonuclease H-like"/>
    <property type="match status" value="1"/>
</dbReference>
<dbReference type="InterPro" id="IPR012337">
    <property type="entry name" value="RNaseH-like_sf"/>
</dbReference>
<reference evidence="3" key="1">
    <citation type="journal article" date="2006" name="Science">
        <title>Ancient noncoding elements conserved in the human genome.</title>
        <authorList>
            <person name="Venkatesh B."/>
            <person name="Kirkness E.F."/>
            <person name="Loh Y.H."/>
            <person name="Halpern A.L."/>
            <person name="Lee A.P."/>
            <person name="Johnson J."/>
            <person name="Dandona N."/>
            <person name="Viswanathan L.D."/>
            <person name="Tay A."/>
            <person name="Venter J.C."/>
            <person name="Strausberg R.L."/>
            <person name="Brenner S."/>
        </authorList>
    </citation>
    <scope>NUCLEOTIDE SEQUENCE [LARGE SCALE GENOMIC DNA]</scope>
</reference>
<dbReference type="GeneTree" id="ENSGT01140000283146"/>
<dbReference type="InterPro" id="IPR001584">
    <property type="entry name" value="Integrase_cat-core"/>
</dbReference>
<dbReference type="Proteomes" id="UP000314986">
    <property type="component" value="Unassembled WGS sequence"/>
</dbReference>
<reference evidence="3" key="2">
    <citation type="journal article" date="2007" name="PLoS Biol.">
        <title>Survey sequencing and comparative analysis of the elephant shark (Callorhinchus milii) genome.</title>
        <authorList>
            <person name="Venkatesh B."/>
            <person name="Kirkness E.F."/>
            <person name="Loh Y.H."/>
            <person name="Halpern A.L."/>
            <person name="Lee A.P."/>
            <person name="Johnson J."/>
            <person name="Dandona N."/>
            <person name="Viswanathan L.D."/>
            <person name="Tay A."/>
            <person name="Venter J.C."/>
            <person name="Strausberg R.L."/>
            <person name="Brenner S."/>
        </authorList>
    </citation>
    <scope>NUCLEOTIDE SEQUENCE [LARGE SCALE GENOMIC DNA]</scope>
</reference>
<sequence>TGKDTNQTNVMTKGIFARHGIPKEIMSDNGSQFSSKEYKTFTRQWEINHKTTSPEYPQSKGLVEREIQTIKKMWKKIDNAKADKHLAILAYRNTLKGNEGHSPTQMSRQVRDLLILEEMKLRPQVPHNRNEVKPQNEPGKEKTFTRGERIWFRKKNPKTESWTKGKIWKKDKNPRSYWTSWEICQRRFCEQQPCKFYGEPSSTDFSTDSLSVHWGNEQLCRNSLSTTWWIYSTTTVNCHPNKKIHPGSRVSHSSHKSVSFPVKVACR</sequence>
<name>A0A4W3IMK3_CALMI</name>
<keyword evidence="3" id="KW-1185">Reference proteome</keyword>
<dbReference type="Ensembl" id="ENSCMIT00000032069.1">
    <property type="protein sequence ID" value="ENSCMIP00000031589.1"/>
    <property type="gene ID" value="ENSCMIG00000013545.1"/>
</dbReference>
<dbReference type="STRING" id="7868.ENSCMIP00000031589"/>
<dbReference type="PANTHER" id="PTHR37984:SF7">
    <property type="entry name" value="INTEGRASE CATALYTIC DOMAIN-CONTAINING PROTEIN"/>
    <property type="match status" value="1"/>
</dbReference>
<evidence type="ECO:0000313" key="2">
    <source>
        <dbReference type="Ensembl" id="ENSCMIP00000031589.1"/>
    </source>
</evidence>
<dbReference type="GO" id="GO:0015074">
    <property type="term" value="P:DNA integration"/>
    <property type="evidence" value="ECO:0007669"/>
    <property type="project" value="InterPro"/>
</dbReference>
<dbReference type="InterPro" id="IPR050951">
    <property type="entry name" value="Retrovirus_Pol_polyprotein"/>
</dbReference>
<dbReference type="PROSITE" id="PS50994">
    <property type="entry name" value="INTEGRASE"/>
    <property type="match status" value="1"/>
</dbReference>
<reference evidence="2" key="5">
    <citation type="submission" date="2025-09" db="UniProtKB">
        <authorList>
            <consortium name="Ensembl"/>
        </authorList>
    </citation>
    <scope>IDENTIFICATION</scope>
</reference>
<evidence type="ECO:0000259" key="1">
    <source>
        <dbReference type="PROSITE" id="PS50994"/>
    </source>
</evidence>
<dbReference type="GO" id="GO:0003676">
    <property type="term" value="F:nucleic acid binding"/>
    <property type="evidence" value="ECO:0007669"/>
    <property type="project" value="InterPro"/>
</dbReference>
<dbReference type="InterPro" id="IPR036397">
    <property type="entry name" value="RNaseH_sf"/>
</dbReference>
<dbReference type="PANTHER" id="PTHR37984">
    <property type="entry name" value="PROTEIN CBG26694"/>
    <property type="match status" value="1"/>
</dbReference>
<organism evidence="2 3">
    <name type="scientific">Callorhinchus milii</name>
    <name type="common">Ghost shark</name>
    <dbReference type="NCBI Taxonomy" id="7868"/>
    <lineage>
        <taxon>Eukaryota</taxon>
        <taxon>Metazoa</taxon>
        <taxon>Chordata</taxon>
        <taxon>Craniata</taxon>
        <taxon>Vertebrata</taxon>
        <taxon>Chondrichthyes</taxon>
        <taxon>Holocephali</taxon>
        <taxon>Chimaeriformes</taxon>
        <taxon>Callorhinchidae</taxon>
        <taxon>Callorhinchus</taxon>
    </lineage>
</organism>
<dbReference type="InParanoid" id="A0A4W3IMK3"/>
<reference evidence="3" key="3">
    <citation type="journal article" date="2014" name="Nature">
        <title>Elephant shark genome provides unique insights into gnathostome evolution.</title>
        <authorList>
            <consortium name="International Elephant Shark Genome Sequencing Consortium"/>
            <person name="Venkatesh B."/>
            <person name="Lee A.P."/>
            <person name="Ravi V."/>
            <person name="Maurya A.K."/>
            <person name="Lian M.M."/>
            <person name="Swann J.B."/>
            <person name="Ohta Y."/>
            <person name="Flajnik M.F."/>
            <person name="Sutoh Y."/>
            <person name="Kasahara M."/>
            <person name="Hoon S."/>
            <person name="Gangu V."/>
            <person name="Roy S.W."/>
            <person name="Irimia M."/>
            <person name="Korzh V."/>
            <person name="Kondrychyn I."/>
            <person name="Lim Z.W."/>
            <person name="Tay B.H."/>
            <person name="Tohari S."/>
            <person name="Kong K.W."/>
            <person name="Ho S."/>
            <person name="Lorente-Galdos B."/>
            <person name="Quilez J."/>
            <person name="Marques-Bonet T."/>
            <person name="Raney B.J."/>
            <person name="Ingham P.W."/>
            <person name="Tay A."/>
            <person name="Hillier L.W."/>
            <person name="Minx P."/>
            <person name="Boehm T."/>
            <person name="Wilson R.K."/>
            <person name="Brenner S."/>
            <person name="Warren W.C."/>
        </authorList>
    </citation>
    <scope>NUCLEOTIDE SEQUENCE [LARGE SCALE GENOMIC DNA]</scope>
</reference>
<evidence type="ECO:0000313" key="3">
    <source>
        <dbReference type="Proteomes" id="UP000314986"/>
    </source>
</evidence>
<accession>A0A4W3IMK3</accession>
<dbReference type="AlphaFoldDB" id="A0A4W3IMK3"/>
<dbReference type="Gene3D" id="3.30.420.10">
    <property type="entry name" value="Ribonuclease H-like superfamily/Ribonuclease H"/>
    <property type="match status" value="1"/>
</dbReference>
<protein>
    <recommendedName>
        <fullName evidence="1">Integrase catalytic domain-containing protein</fullName>
    </recommendedName>
</protein>
<proteinExistence type="predicted"/>
<feature type="domain" description="Integrase catalytic" evidence="1">
    <location>
        <begin position="1"/>
        <end position="73"/>
    </location>
</feature>